<feature type="signal peptide" evidence="1">
    <location>
        <begin position="1"/>
        <end position="28"/>
    </location>
</feature>
<accession>A0A934SVE6</accession>
<dbReference type="AlphaFoldDB" id="A0A934SVE6"/>
<organism evidence="3 4">
    <name type="scientific">Noviherbaspirillum pedocola</name>
    <dbReference type="NCBI Taxonomy" id="2801341"/>
    <lineage>
        <taxon>Bacteria</taxon>
        <taxon>Pseudomonadati</taxon>
        <taxon>Pseudomonadota</taxon>
        <taxon>Betaproteobacteria</taxon>
        <taxon>Burkholderiales</taxon>
        <taxon>Oxalobacteraceae</taxon>
        <taxon>Noviherbaspirillum</taxon>
    </lineage>
</organism>
<gene>
    <name evidence="3" type="ORF">JJB74_02620</name>
</gene>
<dbReference type="RefSeq" id="WP_200590256.1">
    <property type="nucleotide sequence ID" value="NZ_JAEPBG010000001.1"/>
</dbReference>
<evidence type="ECO:0000259" key="2">
    <source>
        <dbReference type="Pfam" id="PF08750"/>
    </source>
</evidence>
<dbReference type="EMBL" id="JAEPBG010000001">
    <property type="protein sequence ID" value="MBK4733502.1"/>
    <property type="molecule type" value="Genomic_DNA"/>
</dbReference>
<feature type="chain" id="PRO_5037910208" evidence="1">
    <location>
        <begin position="29"/>
        <end position="178"/>
    </location>
</feature>
<dbReference type="Proteomes" id="UP000622890">
    <property type="component" value="Unassembled WGS sequence"/>
</dbReference>
<evidence type="ECO:0000313" key="3">
    <source>
        <dbReference type="EMBL" id="MBK4733502.1"/>
    </source>
</evidence>
<evidence type="ECO:0000313" key="4">
    <source>
        <dbReference type="Proteomes" id="UP000622890"/>
    </source>
</evidence>
<feature type="domain" description="CNP1-like uncharacterised" evidence="2">
    <location>
        <begin position="35"/>
        <end position="167"/>
    </location>
</feature>
<name>A0A934SVE6_9BURK</name>
<comment type="caution">
    <text evidence="3">The sequence shown here is derived from an EMBL/GenBank/DDBJ whole genome shotgun (WGS) entry which is preliminary data.</text>
</comment>
<evidence type="ECO:0000256" key="1">
    <source>
        <dbReference type="SAM" id="SignalP"/>
    </source>
</evidence>
<keyword evidence="1" id="KW-0732">Signal</keyword>
<keyword evidence="4" id="KW-1185">Reference proteome</keyword>
<protein>
    <submittedName>
        <fullName evidence="3">CNP1-like family protein</fullName>
    </submittedName>
</protein>
<proteinExistence type="predicted"/>
<reference evidence="3" key="1">
    <citation type="submission" date="2021-01" db="EMBL/GenBank/DDBJ databases">
        <title>Genome sequence of strain Noviherbaspirillum sp. DKR-6.</title>
        <authorList>
            <person name="Chaudhary D.K."/>
        </authorList>
    </citation>
    <scope>NUCLEOTIDE SEQUENCE</scope>
    <source>
        <strain evidence="3">DKR-6</strain>
    </source>
</reference>
<dbReference type="InterPro" id="IPR014861">
    <property type="entry name" value="CNP1-like_dom"/>
</dbReference>
<dbReference type="Pfam" id="PF08750">
    <property type="entry name" value="CNP1"/>
    <property type="match status" value="1"/>
</dbReference>
<sequence>MLLNFCRIATACALAVCASASWSQSHFEEDFDDVEKPWQEVTVQMPAAPIDANLLPFDVSATATLRFAVDANSLSVGSDGVVRYTLVAVSPSGAKSISYEGIRCATFEKKTYAFGHPDGTWSRSRRDQWEPIPRNSANRQHAVLAQDFLCDGKTVAGNKDQMLRRLRTGQSVTPTYGA</sequence>